<evidence type="ECO:0000256" key="1">
    <source>
        <dbReference type="SAM" id="MobiDB-lite"/>
    </source>
</evidence>
<feature type="compositionally biased region" description="Basic residues" evidence="1">
    <location>
        <begin position="127"/>
        <end position="137"/>
    </location>
</feature>
<protein>
    <submittedName>
        <fullName evidence="2">Uncharacterized protein</fullName>
    </submittedName>
</protein>
<name>U4LAZ1_PYROM</name>
<sequence>MKALKSDPGTKISSVETKISSVEVKPSKKIDGCGKEEVDLLKAESQKQATRMERLETKIEKVDLKTGRLSVALWLYAAITAVLNSRSNENDRQTEKNNRSETPAASSSQVSWDESEPERQPEEPLAKKKRGGKPKVQ</sequence>
<gene>
    <name evidence="2" type="ORF">PCON_01961</name>
</gene>
<dbReference type="AlphaFoldDB" id="U4LAZ1"/>
<reference evidence="2 3" key="1">
    <citation type="journal article" date="2013" name="PLoS Genet.">
        <title>The genome and development-dependent transcriptomes of Pyronema confluens: a window into fungal evolution.</title>
        <authorList>
            <person name="Traeger S."/>
            <person name="Altegoer F."/>
            <person name="Freitag M."/>
            <person name="Gabaldon T."/>
            <person name="Kempken F."/>
            <person name="Kumar A."/>
            <person name="Marcet-Houben M."/>
            <person name="Poggeler S."/>
            <person name="Stajich J.E."/>
            <person name="Nowrousian M."/>
        </authorList>
    </citation>
    <scope>NUCLEOTIDE SEQUENCE [LARGE SCALE GENOMIC DNA]</scope>
    <source>
        <strain evidence="3">CBS 100304</strain>
        <tissue evidence="2">Vegetative mycelium</tissue>
    </source>
</reference>
<proteinExistence type="predicted"/>
<evidence type="ECO:0000313" key="3">
    <source>
        <dbReference type="Proteomes" id="UP000018144"/>
    </source>
</evidence>
<feature type="region of interest" description="Disordered" evidence="1">
    <location>
        <begin position="84"/>
        <end position="137"/>
    </location>
</feature>
<feature type="compositionally biased region" description="Basic and acidic residues" evidence="1">
    <location>
        <begin position="117"/>
        <end position="126"/>
    </location>
</feature>
<evidence type="ECO:0000313" key="2">
    <source>
        <dbReference type="EMBL" id="CCX15580.1"/>
    </source>
</evidence>
<feature type="compositionally biased region" description="Polar residues" evidence="1">
    <location>
        <begin position="100"/>
        <end position="112"/>
    </location>
</feature>
<feature type="compositionally biased region" description="Basic and acidic residues" evidence="1">
    <location>
        <begin position="88"/>
        <end position="99"/>
    </location>
</feature>
<dbReference type="Proteomes" id="UP000018144">
    <property type="component" value="Unassembled WGS sequence"/>
</dbReference>
<accession>U4LAZ1</accession>
<feature type="compositionally biased region" description="Polar residues" evidence="1">
    <location>
        <begin position="11"/>
        <end position="20"/>
    </location>
</feature>
<dbReference type="EMBL" id="HF936206">
    <property type="protein sequence ID" value="CCX15580.1"/>
    <property type="molecule type" value="Genomic_DNA"/>
</dbReference>
<feature type="region of interest" description="Disordered" evidence="1">
    <location>
        <begin position="1"/>
        <end position="28"/>
    </location>
</feature>
<keyword evidence="3" id="KW-1185">Reference proteome</keyword>
<organism evidence="2 3">
    <name type="scientific">Pyronema omphalodes (strain CBS 100304)</name>
    <name type="common">Pyronema confluens</name>
    <dbReference type="NCBI Taxonomy" id="1076935"/>
    <lineage>
        <taxon>Eukaryota</taxon>
        <taxon>Fungi</taxon>
        <taxon>Dikarya</taxon>
        <taxon>Ascomycota</taxon>
        <taxon>Pezizomycotina</taxon>
        <taxon>Pezizomycetes</taxon>
        <taxon>Pezizales</taxon>
        <taxon>Pyronemataceae</taxon>
        <taxon>Pyronema</taxon>
    </lineage>
</organism>